<protein>
    <submittedName>
        <fullName evidence="1">Uncharacterized protein</fullName>
    </submittedName>
</protein>
<reference evidence="1" key="1">
    <citation type="submission" date="2022-07" db="EMBL/GenBank/DDBJ databases">
        <title>Phylogenomic reconstructions and comparative analyses of Kickxellomycotina fungi.</title>
        <authorList>
            <person name="Reynolds N.K."/>
            <person name="Stajich J.E."/>
            <person name="Barry K."/>
            <person name="Grigoriev I.V."/>
            <person name="Crous P."/>
            <person name="Smith M.E."/>
        </authorList>
    </citation>
    <scope>NUCLEOTIDE SEQUENCE</scope>
    <source>
        <strain evidence="1">BCRC 34191</strain>
    </source>
</reference>
<accession>A0ACC1KNS9</accession>
<dbReference type="Proteomes" id="UP001140066">
    <property type="component" value="Unassembled WGS sequence"/>
</dbReference>
<name>A0ACC1KNS9_9FUNG</name>
<evidence type="ECO:0000313" key="2">
    <source>
        <dbReference type="Proteomes" id="UP001140066"/>
    </source>
</evidence>
<comment type="caution">
    <text evidence="1">The sequence shown here is derived from an EMBL/GenBank/DDBJ whole genome shotgun (WGS) entry which is preliminary data.</text>
</comment>
<sequence length="970" mass="104744">MADSAAAPACEAASSVSQNDAGLNRPSDTASGISTAEERQQQVRQSTMTLERNGYRLRSVDFPHKSVYFGFDGSVCASDEIAPHIQLSEPVEPGAEQPATVHAIVGTFALDSFGYVLVVTDSRCRGTIAGSQVYEITSVSALPLSSGRAKAAFASMLSDVRKANAGKRDNTSQGSDEGSDASNIESTSATPESESKTDSGTKPASTAALGWISPQFTKFFGRGRTGSVSSILAATSSLLGQSGAKPTEERLESPEEMNDAEDELVKAGSSMRRMEDRVLEEISRLFGDTGMLFSYSYDLTRSLQGKSGQALAATGAPMALTADVDYWFSHSLQQSLMTCGDVGWAVPMVQGSIQMATCKVPGGSSFQVCVLSRRNRQRIGMRYERRGANEQGHVANFVETEQILTVATSGQQAHYASFVQTRGSIPFFWKQPPNGLHPAPVVLKGDDENTAVCAAHLQREIGRRGRQVLINLVEHKGREAVLGAKYACLVGQCVAGELVDASMIRYIPWDFHHETRGMHYERLGVLLEQLKREILDMGYHWRVGEQVLTRQSGVFRVNCMDCLDRTNVVQSTIARSVLSEQLVRLGVHIAPERGLAAYQGLEAMLNQLWANNGDYISRQYAGTMAMKGDFTRTGKRNFSGLMNDASYSLARLWISTFRDYFSQSVLDFVLGNQKASDVFRTIIDLRSREPDYALQLSRAREAAIEASAAIVVNDGECVLLACIVHTPMSLNTLKVREAADAVMILTDRAVYICSYDYQLEKVPRFQRIELESMSIVQHGPYITDVLAPHSLDQARNYGVLLYFATLAAQPDPKMAPPDKSAEGVVASVPAGDLSHKVGKNSEAQATVDQREPGDGCSASPAPASAAVVPVSSYIACKLASEVQVVMQSVVPSSSASASLSLERLGALESQSPELLAECLCSAILSAKLRTGPVDASQFVVESPIISAAAAKQSTGLVGKMSNRLHKALWI</sequence>
<evidence type="ECO:0000313" key="1">
    <source>
        <dbReference type="EMBL" id="KAJ2792357.1"/>
    </source>
</evidence>
<dbReference type="EMBL" id="JANBUK010000033">
    <property type="protein sequence ID" value="KAJ2792357.1"/>
    <property type="molecule type" value="Genomic_DNA"/>
</dbReference>
<proteinExistence type="predicted"/>
<keyword evidence="2" id="KW-1185">Reference proteome</keyword>
<organism evidence="1 2">
    <name type="scientific">Coemansia linderi</name>
    <dbReference type="NCBI Taxonomy" id="2663919"/>
    <lineage>
        <taxon>Eukaryota</taxon>
        <taxon>Fungi</taxon>
        <taxon>Fungi incertae sedis</taxon>
        <taxon>Zoopagomycota</taxon>
        <taxon>Kickxellomycotina</taxon>
        <taxon>Kickxellomycetes</taxon>
        <taxon>Kickxellales</taxon>
        <taxon>Kickxellaceae</taxon>
        <taxon>Coemansia</taxon>
    </lineage>
</organism>
<gene>
    <name evidence="1" type="ORF">GGI18_000466</name>
</gene>